<sequence length="71" mass="7876">MFRRQISMNNMTDGKKDGLALVYVKDSVAYPVALNKEQLEMLDITIGMCLSDGMKVIGDKPIGKVTNLVEK</sequence>
<dbReference type="Proteomes" id="UP000473887">
    <property type="component" value="Unassembled WGS sequence"/>
</dbReference>
<dbReference type="AlphaFoldDB" id="A0A846IB05"/>
<name>A0A846IB05_CLOBO</name>
<organism evidence="1 2">
    <name type="scientific">Clostridium botulinum</name>
    <dbReference type="NCBI Taxonomy" id="1491"/>
    <lineage>
        <taxon>Bacteria</taxon>
        <taxon>Bacillati</taxon>
        <taxon>Bacillota</taxon>
        <taxon>Clostridia</taxon>
        <taxon>Eubacteriales</taxon>
        <taxon>Clostridiaceae</taxon>
        <taxon>Clostridium</taxon>
    </lineage>
</organism>
<gene>
    <name evidence="1" type="ORF">EXM69_17300</name>
</gene>
<protein>
    <submittedName>
        <fullName evidence="1">Uncharacterized protein</fullName>
    </submittedName>
</protein>
<proteinExistence type="predicted"/>
<dbReference type="EMBL" id="SGKC01000047">
    <property type="protein sequence ID" value="NEZ93647.1"/>
    <property type="molecule type" value="Genomic_DNA"/>
</dbReference>
<evidence type="ECO:0000313" key="1">
    <source>
        <dbReference type="EMBL" id="NEZ93647.1"/>
    </source>
</evidence>
<comment type="caution">
    <text evidence="1">The sequence shown here is derived from an EMBL/GenBank/DDBJ whole genome shotgun (WGS) entry which is preliminary data.</text>
</comment>
<evidence type="ECO:0000313" key="2">
    <source>
        <dbReference type="Proteomes" id="UP000473887"/>
    </source>
</evidence>
<accession>A0A846IB05</accession>
<reference evidence="1 2" key="1">
    <citation type="submission" date="2019-02" db="EMBL/GenBank/DDBJ databases">
        <title>Genome sequencing of Clostridium botulinum clinical isolates.</title>
        <authorList>
            <person name="Brunt J."/>
            <person name="Van Vliet A.H.M."/>
            <person name="Stringer S.C."/>
            <person name="Grant K.A."/>
            <person name="Carter A.C."/>
            <person name="Peck M.W."/>
        </authorList>
    </citation>
    <scope>NUCLEOTIDE SEQUENCE [LARGE SCALE GENOMIC DNA]</scope>
    <source>
        <strain evidence="1 2">H142660711</strain>
    </source>
</reference>